<dbReference type="GO" id="GO:0050660">
    <property type="term" value="F:flavin adenine dinucleotide binding"/>
    <property type="evidence" value="ECO:0007669"/>
    <property type="project" value="TreeGrafter"/>
</dbReference>
<dbReference type="Proteomes" id="UP000235739">
    <property type="component" value="Unassembled WGS sequence"/>
</dbReference>
<evidence type="ECO:0000256" key="2">
    <source>
        <dbReference type="ARBA" id="ARBA00023052"/>
    </source>
</evidence>
<feature type="domain" description="Thiamine pyrophosphate enzyme N-terminal TPP-binding" evidence="6">
    <location>
        <begin position="5"/>
        <end position="105"/>
    </location>
</feature>
<dbReference type="AlphaFoldDB" id="A0A2N7S0H8"/>
<dbReference type="OMA" id="ALNMWTM"/>
<dbReference type="InterPro" id="IPR011766">
    <property type="entry name" value="TPP_enzyme_TPP-bd"/>
</dbReference>
<dbReference type="InterPro" id="IPR045229">
    <property type="entry name" value="TPP_enz"/>
</dbReference>
<dbReference type="InterPro" id="IPR029061">
    <property type="entry name" value="THDP-binding"/>
</dbReference>
<dbReference type="GO" id="GO:0009097">
    <property type="term" value="P:isoleucine biosynthetic process"/>
    <property type="evidence" value="ECO:0007669"/>
    <property type="project" value="TreeGrafter"/>
</dbReference>
<accession>A0A2N7S0H8</accession>
<dbReference type="SUPFAM" id="SSF52467">
    <property type="entry name" value="DHS-like NAD/FAD-binding domain"/>
    <property type="match status" value="1"/>
</dbReference>
<dbReference type="InterPro" id="IPR029035">
    <property type="entry name" value="DHS-like_NAD/FAD-binding_dom"/>
</dbReference>
<dbReference type="GO" id="GO:0000287">
    <property type="term" value="F:magnesium ion binding"/>
    <property type="evidence" value="ECO:0007669"/>
    <property type="project" value="InterPro"/>
</dbReference>
<evidence type="ECO:0000256" key="3">
    <source>
        <dbReference type="RuleBase" id="RU362132"/>
    </source>
</evidence>
<keyword evidence="2 3" id="KW-0786">Thiamine pyrophosphate</keyword>
<evidence type="ECO:0000256" key="1">
    <source>
        <dbReference type="ARBA" id="ARBA00007812"/>
    </source>
</evidence>
<dbReference type="Pfam" id="PF02775">
    <property type="entry name" value="TPP_enzyme_C"/>
    <property type="match status" value="1"/>
</dbReference>
<dbReference type="InterPro" id="IPR012000">
    <property type="entry name" value="Thiamin_PyroP_enz_cen_dom"/>
</dbReference>
<dbReference type="CDD" id="cd00568">
    <property type="entry name" value="TPP_enzymes"/>
    <property type="match status" value="1"/>
</dbReference>
<evidence type="ECO:0000259" key="5">
    <source>
        <dbReference type="Pfam" id="PF02775"/>
    </source>
</evidence>
<evidence type="ECO:0000313" key="8">
    <source>
        <dbReference type="Proteomes" id="UP000235739"/>
    </source>
</evidence>
<feature type="domain" description="Thiamine pyrophosphate enzyme TPP-binding" evidence="5">
    <location>
        <begin position="374"/>
        <end position="519"/>
    </location>
</feature>
<dbReference type="InterPro" id="IPR012001">
    <property type="entry name" value="Thiamin_PyroP_enz_TPP-bd_dom"/>
</dbReference>
<dbReference type="PANTHER" id="PTHR18968">
    <property type="entry name" value="THIAMINE PYROPHOSPHATE ENZYMES"/>
    <property type="match status" value="1"/>
</dbReference>
<dbReference type="Pfam" id="PF00205">
    <property type="entry name" value="TPP_enzyme_M"/>
    <property type="match status" value="1"/>
</dbReference>
<dbReference type="PANTHER" id="PTHR18968:SF13">
    <property type="entry name" value="ACETOLACTATE SYNTHASE CATALYTIC SUBUNIT, MITOCHONDRIAL"/>
    <property type="match status" value="1"/>
</dbReference>
<dbReference type="EMBL" id="PNQX01000002">
    <property type="protein sequence ID" value="PMQ19644.1"/>
    <property type="molecule type" value="Genomic_DNA"/>
</dbReference>
<dbReference type="GO" id="GO:0030976">
    <property type="term" value="F:thiamine pyrophosphate binding"/>
    <property type="evidence" value="ECO:0007669"/>
    <property type="project" value="InterPro"/>
</dbReference>
<dbReference type="GO" id="GO:0005948">
    <property type="term" value="C:acetolactate synthase complex"/>
    <property type="evidence" value="ECO:0007669"/>
    <property type="project" value="TreeGrafter"/>
</dbReference>
<comment type="similarity">
    <text evidence="1 3">Belongs to the TPP enzyme family.</text>
</comment>
<feature type="domain" description="Thiamine pyrophosphate enzyme central" evidence="4">
    <location>
        <begin position="186"/>
        <end position="307"/>
    </location>
</feature>
<sequence length="556" mass="57885">MSSVSAAISHALKPIAPQIFGLMGNGNAHFLDAAVRAGFDYTAVRHESAAVSAADAYFRISNKLAIASTTYGAGYTNTITALAEAAAARTPLLFITGDAPTTGLRGWDVDQAAIDAGVRAARYVVDRHTPGATAMEAAAHALRERLPVVLAIPYDLAAADSLEEQLPDFASLRSTPPAPQLNSTQLEQIAQKLNASERTHILYGRGAIDAATHVKDLAQKLDATTSGTLLARDLLDYEFDLGITGGFSTEANARIIAQADTVLVLGASLNQFTMRFGDLIAADATLIQVDLGSTATNPRVDYFATADSALAAADLLEAVDPAAGGWRSSLDLSNLRSRPAGDEQAADGQLDPRRVASELEQILPANRLLVQDGGHFIGWGPMYWSTTGARSVSCVGTAYQSIGLGIASMVGAAPAADGRTVVLAAGDGGFLMGLADLESIVRTVESGVIVIYNDSAYGAEIHQYGSIGLHEDPMLIPTVDFAGIANAMGATGIRLDTLEDLAGVRQWVQAGARGVCLVDARVSTHVRAPYMEEVLAANKKAAAASGLQSGKGAGKR</sequence>
<comment type="caution">
    <text evidence="7">The sequence shown here is derived from an EMBL/GenBank/DDBJ whole genome shotgun (WGS) entry which is preliminary data.</text>
</comment>
<dbReference type="Gene3D" id="3.40.50.1220">
    <property type="entry name" value="TPP-binding domain"/>
    <property type="match status" value="1"/>
</dbReference>
<reference evidence="7 8" key="1">
    <citation type="journal article" date="2017" name="Elife">
        <title>Extensive horizontal gene transfer in cheese-associated bacteria.</title>
        <authorList>
            <person name="Bonham K.S."/>
            <person name="Wolfe B.E."/>
            <person name="Dutton R.J."/>
        </authorList>
    </citation>
    <scope>NUCLEOTIDE SEQUENCE [LARGE SCALE GENOMIC DNA]</scope>
    <source>
        <strain evidence="7 8">JB182</strain>
    </source>
</reference>
<dbReference type="RefSeq" id="WP_013347552.1">
    <property type="nucleotide sequence ID" value="NZ_JABUYH010000024.1"/>
</dbReference>
<proteinExistence type="inferred from homology"/>
<evidence type="ECO:0000313" key="7">
    <source>
        <dbReference type="EMBL" id="PMQ19644.1"/>
    </source>
</evidence>
<dbReference type="Pfam" id="PF02776">
    <property type="entry name" value="TPP_enzyme_N"/>
    <property type="match status" value="1"/>
</dbReference>
<dbReference type="GeneID" id="303183782"/>
<dbReference type="Gene3D" id="3.40.50.970">
    <property type="match status" value="2"/>
</dbReference>
<name>A0A2N7S0H8_9MICC</name>
<organism evidence="7 8">
    <name type="scientific">Glutamicibacter arilaitensis</name>
    <dbReference type="NCBI Taxonomy" id="256701"/>
    <lineage>
        <taxon>Bacteria</taxon>
        <taxon>Bacillati</taxon>
        <taxon>Actinomycetota</taxon>
        <taxon>Actinomycetes</taxon>
        <taxon>Micrococcales</taxon>
        <taxon>Micrococcaceae</taxon>
        <taxon>Glutamicibacter</taxon>
    </lineage>
</organism>
<dbReference type="SUPFAM" id="SSF52518">
    <property type="entry name" value="Thiamin diphosphate-binding fold (THDP-binding)"/>
    <property type="match status" value="2"/>
</dbReference>
<dbReference type="GO" id="GO:0003984">
    <property type="term" value="F:acetolactate synthase activity"/>
    <property type="evidence" value="ECO:0007669"/>
    <property type="project" value="TreeGrafter"/>
</dbReference>
<evidence type="ECO:0000259" key="6">
    <source>
        <dbReference type="Pfam" id="PF02776"/>
    </source>
</evidence>
<dbReference type="CDD" id="cd07035">
    <property type="entry name" value="TPP_PYR_POX_like"/>
    <property type="match status" value="1"/>
</dbReference>
<gene>
    <name evidence="7" type="ORF">CIK84_13375</name>
</gene>
<dbReference type="GO" id="GO:0009099">
    <property type="term" value="P:L-valine biosynthetic process"/>
    <property type="evidence" value="ECO:0007669"/>
    <property type="project" value="TreeGrafter"/>
</dbReference>
<evidence type="ECO:0000259" key="4">
    <source>
        <dbReference type="Pfam" id="PF00205"/>
    </source>
</evidence>
<protein>
    <submittedName>
        <fullName evidence="7">Thiamine pyrophosphate-binding protein</fullName>
    </submittedName>
</protein>